<dbReference type="SUPFAM" id="SSF141523">
    <property type="entry name" value="L,D-transpeptidase catalytic domain-like"/>
    <property type="match status" value="1"/>
</dbReference>
<dbReference type="Pfam" id="PF24125">
    <property type="entry name" value="Cds6_C"/>
    <property type="match status" value="1"/>
</dbReference>
<dbReference type="EMBL" id="UFVD01000001">
    <property type="protein sequence ID" value="SUX10435.1"/>
    <property type="molecule type" value="Genomic_DNA"/>
</dbReference>
<dbReference type="PANTHER" id="PTHR36699">
    <property type="entry name" value="LD-TRANSPEPTIDASE"/>
    <property type="match status" value="1"/>
</dbReference>
<evidence type="ECO:0000256" key="5">
    <source>
        <dbReference type="ARBA" id="ARBA00022984"/>
    </source>
</evidence>
<dbReference type="UniPathway" id="UPA00219"/>
<evidence type="ECO:0000256" key="2">
    <source>
        <dbReference type="ARBA" id="ARBA00005992"/>
    </source>
</evidence>
<feature type="active site" description="Nucleophile" evidence="7">
    <location>
        <position position="172"/>
    </location>
</feature>
<keyword evidence="5 7" id="KW-0573">Peptidoglycan synthesis</keyword>
<dbReference type="PANTHER" id="PTHR36699:SF1">
    <property type="entry name" value="L,D-TRANSPEPTIDASE YAFK-RELATED"/>
    <property type="match status" value="1"/>
</dbReference>
<protein>
    <submittedName>
        <fullName evidence="9">60 kDa chaperonin (Protein Cpn60 groEL protein)</fullName>
    </submittedName>
</protein>
<reference evidence="9 10" key="1">
    <citation type="submission" date="2018-06" db="EMBL/GenBank/DDBJ databases">
        <authorList>
            <consortium name="Pathogen Informatics"/>
            <person name="Doyle S."/>
        </authorList>
    </citation>
    <scope>NUCLEOTIDE SEQUENCE [LARGE SCALE GENOMIC DNA]</scope>
    <source>
        <strain evidence="9 10">NCTC12475</strain>
    </source>
</reference>
<dbReference type="GO" id="GO:0008360">
    <property type="term" value="P:regulation of cell shape"/>
    <property type="evidence" value="ECO:0007669"/>
    <property type="project" value="UniProtKB-UniRule"/>
</dbReference>
<dbReference type="RefSeq" id="WP_115616027.1">
    <property type="nucleotide sequence ID" value="NZ_UFVD01000001.1"/>
</dbReference>
<gene>
    <name evidence="9" type="ORF">NCTC12475_00630</name>
</gene>
<dbReference type="STRING" id="32024.GCA_000788295_01044"/>
<dbReference type="GO" id="GO:0016740">
    <property type="term" value="F:transferase activity"/>
    <property type="evidence" value="ECO:0007669"/>
    <property type="project" value="UniProtKB-KW"/>
</dbReference>
<keyword evidence="6 7" id="KW-0961">Cell wall biogenesis/degradation</keyword>
<organism evidence="9 10">
    <name type="scientific">Campylobacter sputorum subsp. sputorum</name>
    <dbReference type="NCBI Taxonomy" id="32024"/>
    <lineage>
        <taxon>Bacteria</taxon>
        <taxon>Pseudomonadati</taxon>
        <taxon>Campylobacterota</taxon>
        <taxon>Epsilonproteobacteria</taxon>
        <taxon>Campylobacterales</taxon>
        <taxon>Campylobacteraceae</taxon>
        <taxon>Campylobacter</taxon>
    </lineage>
</organism>
<evidence type="ECO:0000256" key="7">
    <source>
        <dbReference type="PROSITE-ProRule" id="PRU01373"/>
    </source>
</evidence>
<dbReference type="InterPro" id="IPR032710">
    <property type="entry name" value="NTF2-like_dom_sf"/>
</dbReference>
<dbReference type="InterPro" id="IPR038063">
    <property type="entry name" value="Transpep_catalytic_dom"/>
</dbReference>
<feature type="domain" description="L,D-TPase catalytic" evidence="8">
    <location>
        <begin position="65"/>
        <end position="198"/>
    </location>
</feature>
<keyword evidence="4 7" id="KW-0133">Cell shape</keyword>
<dbReference type="GO" id="GO:0071555">
    <property type="term" value="P:cell wall organization"/>
    <property type="evidence" value="ECO:0007669"/>
    <property type="project" value="UniProtKB-UniRule"/>
</dbReference>
<dbReference type="InterPro" id="IPR005490">
    <property type="entry name" value="LD_TPept_cat_dom"/>
</dbReference>
<comment type="pathway">
    <text evidence="1 7">Cell wall biogenesis; peptidoglycan biosynthesis.</text>
</comment>
<name>A0A381DIH1_9BACT</name>
<dbReference type="CDD" id="cd16913">
    <property type="entry name" value="YkuD_like"/>
    <property type="match status" value="1"/>
</dbReference>
<dbReference type="PROSITE" id="PS52029">
    <property type="entry name" value="LD_TPASE"/>
    <property type="match status" value="1"/>
</dbReference>
<dbReference type="Gene3D" id="2.40.440.10">
    <property type="entry name" value="L,D-transpeptidase catalytic domain-like"/>
    <property type="match status" value="1"/>
</dbReference>
<sequence>MKKIVLFVVLFIGLLYSKSLEQIYLEDGIEAVKKILDENIKKSNFWIDTIKDIDVKYGYYDNNTTIITVDKVGKKMSMYTYEDGNLTNIFHQDIIAGELGDKFKEGDLKTPVGAYEVTRRFTPPSDYYGPIAFSLSYPNLYDKILGKTGGGIWIHGFPSDGNRKNELTTEGCVALKNDLLLEFDELMQKQTSRAIALISESGEAKASKDDIAILLRDIFFWKQAWTISDIDKYLNFYDDSFVRYDGMKFDDFKVMKKRIFDKKESKKIVFSDYEISPYPNSQGKKIFRIAFMEHYEAPSHKFQGQKTLYAMIKDGKMKIILEQ</sequence>
<keyword evidence="3" id="KW-0808">Transferase</keyword>
<evidence type="ECO:0000256" key="3">
    <source>
        <dbReference type="ARBA" id="ARBA00022679"/>
    </source>
</evidence>
<dbReference type="OrthoDB" id="9809748at2"/>
<evidence type="ECO:0000259" key="8">
    <source>
        <dbReference type="PROSITE" id="PS52029"/>
    </source>
</evidence>
<dbReference type="SUPFAM" id="SSF54427">
    <property type="entry name" value="NTF2-like"/>
    <property type="match status" value="1"/>
</dbReference>
<evidence type="ECO:0000256" key="6">
    <source>
        <dbReference type="ARBA" id="ARBA00023316"/>
    </source>
</evidence>
<dbReference type="GO" id="GO:0004180">
    <property type="term" value="F:carboxypeptidase activity"/>
    <property type="evidence" value="ECO:0007669"/>
    <property type="project" value="UniProtKB-ARBA"/>
</dbReference>
<dbReference type="AlphaFoldDB" id="A0A381DIH1"/>
<evidence type="ECO:0000313" key="9">
    <source>
        <dbReference type="EMBL" id="SUX10435.1"/>
    </source>
</evidence>
<dbReference type="GO" id="GO:0009252">
    <property type="term" value="P:peptidoglycan biosynthetic process"/>
    <property type="evidence" value="ECO:0007669"/>
    <property type="project" value="UniProtKB-UniPathway"/>
</dbReference>
<dbReference type="Proteomes" id="UP000254920">
    <property type="component" value="Unassembled WGS sequence"/>
</dbReference>
<proteinExistence type="inferred from homology"/>
<evidence type="ECO:0000313" key="10">
    <source>
        <dbReference type="Proteomes" id="UP000254920"/>
    </source>
</evidence>
<keyword evidence="10" id="KW-1185">Reference proteome</keyword>
<dbReference type="InterPro" id="IPR056203">
    <property type="entry name" value="Cds6_C"/>
</dbReference>
<evidence type="ECO:0000256" key="1">
    <source>
        <dbReference type="ARBA" id="ARBA00004752"/>
    </source>
</evidence>
<accession>A0A381DIH1</accession>
<feature type="active site" description="Proton donor/acceptor" evidence="7">
    <location>
        <position position="155"/>
    </location>
</feature>
<dbReference type="Pfam" id="PF03734">
    <property type="entry name" value="YkuD"/>
    <property type="match status" value="1"/>
</dbReference>
<evidence type="ECO:0000256" key="4">
    <source>
        <dbReference type="ARBA" id="ARBA00022960"/>
    </source>
</evidence>
<comment type="similarity">
    <text evidence="2">Belongs to the YkuD family.</text>
</comment>